<dbReference type="EMBL" id="BAAATR010000005">
    <property type="protein sequence ID" value="GAA2235168.1"/>
    <property type="molecule type" value="Genomic_DNA"/>
</dbReference>
<comment type="similarity">
    <text evidence="1">Belongs to the peptidase S33 family.</text>
</comment>
<accession>A0ABN3DL35</accession>
<dbReference type="PANTHER" id="PTHR43248">
    <property type="entry name" value="2-SUCCINYL-6-HYDROXY-2,4-CYCLOHEXADIENE-1-CARBOXYLATE SYNTHASE"/>
    <property type="match status" value="1"/>
</dbReference>
<dbReference type="InterPro" id="IPR013595">
    <property type="entry name" value="Pept_S33_TAP-like_C"/>
</dbReference>
<keyword evidence="3 6" id="KW-0378">Hydrolase</keyword>
<dbReference type="InterPro" id="IPR051601">
    <property type="entry name" value="Serine_prot/Carboxylest_S33"/>
</dbReference>
<gene>
    <name evidence="6" type="ORF">GCM10010430_14900</name>
</gene>
<proteinExistence type="inferred from homology"/>
<dbReference type="RefSeq" id="WP_344635439.1">
    <property type="nucleotide sequence ID" value="NZ_BAAATR010000005.1"/>
</dbReference>
<evidence type="ECO:0000256" key="3">
    <source>
        <dbReference type="ARBA" id="ARBA00022801"/>
    </source>
</evidence>
<sequence>MPIINRTAAALAAAALLSLTAPAAQAGGHHLSWGNCQDDGLDPRQRCATVQVPLDYDHPQGEQLTVAVSRIPSEHPELRRGVLLIVPGGPGGSGLNSPSSAVKRLPQAVRDAYDIVGFDPRGVGRSTPVSCRLAHGDLAMVNLRPWADPDGGVARNLDTARRIATTCAANGGPVLRSITTRNEARDIDRIRQALGERKLSAWGTSYGTYAGAVYTTMFPQHTDRVVLDSNDDPDPSRVERGWLANYAVGAEDRFPDFARFASAPGSRYRIADTPEQVRQVFLDLADRLDREPIPWPNANPEQLTGNVLRETMLESLHSDAAFPRLATLVLAALHGTALPVPSTPPDEAQQNTIAVSVGTLCNDVAWPGPAADYRGAVAADRAAHPLTAGMPVNVMPCAFWPYRPAEAPTRVTPVGPSNVLLVQNLRDPQTPYSGARKLREAFGARARMVAVDSGGHDAYLANGNACGDAVVTGFLADGRRPEQDVLCR</sequence>
<keyword evidence="7" id="KW-1185">Reference proteome</keyword>
<evidence type="ECO:0000256" key="2">
    <source>
        <dbReference type="ARBA" id="ARBA00022729"/>
    </source>
</evidence>
<dbReference type="PANTHER" id="PTHR43248:SF29">
    <property type="entry name" value="TRIPEPTIDYL AMINOPEPTIDASE"/>
    <property type="match status" value="1"/>
</dbReference>
<evidence type="ECO:0000313" key="7">
    <source>
        <dbReference type="Proteomes" id="UP001500305"/>
    </source>
</evidence>
<dbReference type="Proteomes" id="UP001500305">
    <property type="component" value="Unassembled WGS sequence"/>
</dbReference>
<dbReference type="InterPro" id="IPR029058">
    <property type="entry name" value="AB_hydrolase_fold"/>
</dbReference>
<feature type="domain" description="Peptidase S33 tripeptidyl aminopeptidase-like C-terminal" evidence="5">
    <location>
        <begin position="393"/>
        <end position="487"/>
    </location>
</feature>
<dbReference type="GO" id="GO:0016787">
    <property type="term" value="F:hydrolase activity"/>
    <property type="evidence" value="ECO:0007669"/>
    <property type="project" value="UniProtKB-KW"/>
</dbReference>
<evidence type="ECO:0000259" key="5">
    <source>
        <dbReference type="Pfam" id="PF08386"/>
    </source>
</evidence>
<dbReference type="SUPFAM" id="SSF53474">
    <property type="entry name" value="alpha/beta-Hydrolases"/>
    <property type="match status" value="1"/>
</dbReference>
<keyword evidence="2 4" id="KW-0732">Signal</keyword>
<feature type="signal peptide" evidence="4">
    <location>
        <begin position="1"/>
        <end position="26"/>
    </location>
</feature>
<evidence type="ECO:0000256" key="1">
    <source>
        <dbReference type="ARBA" id="ARBA00010088"/>
    </source>
</evidence>
<comment type="caution">
    <text evidence="6">The sequence shown here is derived from an EMBL/GenBank/DDBJ whole genome shotgun (WGS) entry which is preliminary data.</text>
</comment>
<evidence type="ECO:0000313" key="6">
    <source>
        <dbReference type="EMBL" id="GAA2235168.1"/>
    </source>
</evidence>
<evidence type="ECO:0000256" key="4">
    <source>
        <dbReference type="SAM" id="SignalP"/>
    </source>
</evidence>
<organism evidence="6 7">
    <name type="scientific">Kitasatospora cystarginea</name>
    <dbReference type="NCBI Taxonomy" id="58350"/>
    <lineage>
        <taxon>Bacteria</taxon>
        <taxon>Bacillati</taxon>
        <taxon>Actinomycetota</taxon>
        <taxon>Actinomycetes</taxon>
        <taxon>Kitasatosporales</taxon>
        <taxon>Streptomycetaceae</taxon>
        <taxon>Kitasatospora</taxon>
    </lineage>
</organism>
<feature type="chain" id="PRO_5046334551" evidence="4">
    <location>
        <begin position="27"/>
        <end position="488"/>
    </location>
</feature>
<protein>
    <submittedName>
        <fullName evidence="6">Alpha/beta hydrolase</fullName>
    </submittedName>
</protein>
<name>A0ABN3DL35_9ACTN</name>
<dbReference type="Pfam" id="PF08386">
    <property type="entry name" value="Abhydrolase_4"/>
    <property type="match status" value="1"/>
</dbReference>
<dbReference type="Gene3D" id="3.40.50.1820">
    <property type="entry name" value="alpha/beta hydrolase"/>
    <property type="match status" value="1"/>
</dbReference>
<reference evidence="6 7" key="1">
    <citation type="journal article" date="2019" name="Int. J. Syst. Evol. Microbiol.">
        <title>The Global Catalogue of Microorganisms (GCM) 10K type strain sequencing project: providing services to taxonomists for standard genome sequencing and annotation.</title>
        <authorList>
            <consortium name="The Broad Institute Genomics Platform"/>
            <consortium name="The Broad Institute Genome Sequencing Center for Infectious Disease"/>
            <person name="Wu L."/>
            <person name="Ma J."/>
        </authorList>
    </citation>
    <scope>NUCLEOTIDE SEQUENCE [LARGE SCALE GENOMIC DNA]</scope>
    <source>
        <strain evidence="6 7">JCM 7356</strain>
    </source>
</reference>